<protein>
    <submittedName>
        <fullName evidence="1">Uncharacterized protein</fullName>
    </submittedName>
</protein>
<gene>
    <name evidence="1" type="ORF">G6F64_009903</name>
</gene>
<dbReference type="Proteomes" id="UP000716291">
    <property type="component" value="Unassembled WGS sequence"/>
</dbReference>
<dbReference type="OrthoDB" id="10275710at2759"/>
<dbReference type="EMBL" id="JAANQT010001908">
    <property type="protein sequence ID" value="KAG1303637.1"/>
    <property type="molecule type" value="Genomic_DNA"/>
</dbReference>
<comment type="caution">
    <text evidence="1">The sequence shown here is derived from an EMBL/GenBank/DDBJ whole genome shotgun (WGS) entry which is preliminary data.</text>
</comment>
<sequence>MAQKTQGVSIFTNGHHFGCIRPLLSSDQPSTPRLVSKLRRDIHNRTIKLNQLIWPHTLNQNQPFGEIDDSAFIDAFCSQPQWINYKPKPFRLSLIQRFLPSSAMSPIPTFNPPTPPTHLGQRLLEWLPSSPSH</sequence>
<accession>A0A9P7BN79</accession>
<proteinExistence type="predicted"/>
<evidence type="ECO:0000313" key="2">
    <source>
        <dbReference type="Proteomes" id="UP000716291"/>
    </source>
</evidence>
<reference evidence="1" key="1">
    <citation type="journal article" date="2020" name="Microb. Genom.">
        <title>Genetic diversity of clinical and environmental Mucorales isolates obtained from an investigation of mucormycosis cases among solid organ transplant recipients.</title>
        <authorList>
            <person name="Nguyen M.H."/>
            <person name="Kaul D."/>
            <person name="Muto C."/>
            <person name="Cheng S.J."/>
            <person name="Richter R.A."/>
            <person name="Bruno V.M."/>
            <person name="Liu G."/>
            <person name="Beyhan S."/>
            <person name="Sundermann A.J."/>
            <person name="Mounaud S."/>
            <person name="Pasculle A.W."/>
            <person name="Nierman W.C."/>
            <person name="Driscoll E."/>
            <person name="Cumbie R."/>
            <person name="Clancy C.J."/>
            <person name="Dupont C.L."/>
        </authorList>
    </citation>
    <scope>NUCLEOTIDE SEQUENCE</scope>
    <source>
        <strain evidence="1">GL11</strain>
    </source>
</reference>
<evidence type="ECO:0000313" key="1">
    <source>
        <dbReference type="EMBL" id="KAG1303637.1"/>
    </source>
</evidence>
<organism evidence="1 2">
    <name type="scientific">Rhizopus oryzae</name>
    <name type="common">Mucormycosis agent</name>
    <name type="synonym">Rhizopus arrhizus var. delemar</name>
    <dbReference type="NCBI Taxonomy" id="64495"/>
    <lineage>
        <taxon>Eukaryota</taxon>
        <taxon>Fungi</taxon>
        <taxon>Fungi incertae sedis</taxon>
        <taxon>Mucoromycota</taxon>
        <taxon>Mucoromycotina</taxon>
        <taxon>Mucoromycetes</taxon>
        <taxon>Mucorales</taxon>
        <taxon>Mucorineae</taxon>
        <taxon>Rhizopodaceae</taxon>
        <taxon>Rhizopus</taxon>
    </lineage>
</organism>
<keyword evidence="2" id="KW-1185">Reference proteome</keyword>
<name>A0A9P7BN79_RHIOR</name>
<dbReference type="AlphaFoldDB" id="A0A9P7BN79"/>